<evidence type="ECO:0000313" key="1">
    <source>
        <dbReference type="EMBL" id="EXY89864.1"/>
    </source>
</evidence>
<dbReference type="EMBL" id="JGDB01000222">
    <property type="protein sequence ID" value="EXY89864.1"/>
    <property type="molecule type" value="Genomic_DNA"/>
</dbReference>
<dbReference type="AlphaFoldDB" id="A0A015TZN8"/>
<dbReference type="Proteomes" id="UP000020773">
    <property type="component" value="Unassembled WGS sequence"/>
</dbReference>
<comment type="caution">
    <text evidence="1">The sequence shown here is derived from an EMBL/GenBank/DDBJ whole genome shotgun (WGS) entry which is preliminary data.</text>
</comment>
<reference evidence="1 2" key="1">
    <citation type="submission" date="2014-02" db="EMBL/GenBank/DDBJ databases">
        <authorList>
            <person name="Sears C."/>
            <person name="Carroll K."/>
            <person name="Sack B.R."/>
            <person name="Qadri F."/>
            <person name="Myers L.L."/>
            <person name="Chung G.-T."/>
            <person name="Escheverria P."/>
            <person name="Fraser C.M."/>
            <person name="Sadzewicz L."/>
            <person name="Shefchek K.A."/>
            <person name="Tallon L."/>
            <person name="Das S.P."/>
            <person name="Daugherty S."/>
            <person name="Mongodin E.F."/>
        </authorList>
    </citation>
    <scope>NUCLEOTIDE SEQUENCE [LARGE SCALE GENOMIC DNA]</scope>
    <source>
        <strain evidence="2">3998T(B)3</strain>
    </source>
</reference>
<gene>
    <name evidence="1" type="ORF">M125_3467</name>
</gene>
<dbReference type="Pfam" id="PF13350">
    <property type="entry name" value="Y_phosphatase3"/>
    <property type="match status" value="1"/>
</dbReference>
<dbReference type="Gene3D" id="3.90.190.10">
    <property type="entry name" value="Protein tyrosine phosphatase superfamily"/>
    <property type="match status" value="1"/>
</dbReference>
<proteinExistence type="predicted"/>
<name>A0A015TZN8_BACFG</name>
<sequence>MLSAEYIKGKYDAIVRAHPGFAPLTTVRKEYLEAAFQTIDTDYQGMDNYLKNQLGVDTHRLRMLYTE</sequence>
<protein>
    <submittedName>
        <fullName evidence="1">Tyrosine phosphatase C-terminal region family protein</fullName>
    </submittedName>
</protein>
<organism evidence="1 2">
    <name type="scientific">Bacteroides fragilis str. 3998T(B)3</name>
    <dbReference type="NCBI Taxonomy" id="1339316"/>
    <lineage>
        <taxon>Bacteria</taxon>
        <taxon>Pseudomonadati</taxon>
        <taxon>Bacteroidota</taxon>
        <taxon>Bacteroidia</taxon>
        <taxon>Bacteroidales</taxon>
        <taxon>Bacteroidaceae</taxon>
        <taxon>Bacteroides</taxon>
    </lineage>
</organism>
<dbReference type="InterPro" id="IPR029021">
    <property type="entry name" value="Prot-tyrosine_phosphatase-like"/>
</dbReference>
<dbReference type="InterPro" id="IPR026893">
    <property type="entry name" value="Tyr/Ser_Pase_IphP-type"/>
</dbReference>
<evidence type="ECO:0000313" key="2">
    <source>
        <dbReference type="Proteomes" id="UP000020773"/>
    </source>
</evidence>
<dbReference type="GO" id="GO:0004721">
    <property type="term" value="F:phosphoprotein phosphatase activity"/>
    <property type="evidence" value="ECO:0007669"/>
    <property type="project" value="InterPro"/>
</dbReference>
<accession>A0A015TZN8</accession>
<dbReference type="SUPFAM" id="SSF52799">
    <property type="entry name" value="(Phosphotyrosine protein) phosphatases II"/>
    <property type="match status" value="1"/>
</dbReference>
<dbReference type="PATRIC" id="fig|1339316.3.peg.3284"/>